<protein>
    <submittedName>
        <fullName evidence="1">Uncharacterized protein</fullName>
    </submittedName>
</protein>
<organism evidence="1">
    <name type="scientific">marine metagenome</name>
    <dbReference type="NCBI Taxonomy" id="408172"/>
    <lineage>
        <taxon>unclassified sequences</taxon>
        <taxon>metagenomes</taxon>
        <taxon>ecological metagenomes</taxon>
    </lineage>
</organism>
<proteinExistence type="predicted"/>
<dbReference type="EMBL" id="UINC01188692">
    <property type="protein sequence ID" value="SVE02035.1"/>
    <property type="molecule type" value="Genomic_DNA"/>
</dbReference>
<name>A0A383A499_9ZZZZ</name>
<reference evidence="1" key="1">
    <citation type="submission" date="2018-05" db="EMBL/GenBank/DDBJ databases">
        <authorList>
            <person name="Lanie J.A."/>
            <person name="Ng W.-L."/>
            <person name="Kazmierczak K.M."/>
            <person name="Andrzejewski T.M."/>
            <person name="Davidsen T.M."/>
            <person name="Wayne K.J."/>
            <person name="Tettelin H."/>
            <person name="Glass J.I."/>
            <person name="Rusch D."/>
            <person name="Podicherti R."/>
            <person name="Tsui H.-C.T."/>
            <person name="Winkler M.E."/>
        </authorList>
    </citation>
    <scope>NUCLEOTIDE SEQUENCE</scope>
</reference>
<sequence>MKHLLLTTIAAVLLVGVGLRDSKKFKWTLAFLKKLTVKEKGIPQYEMPQTI</sequence>
<dbReference type="AlphaFoldDB" id="A0A383A499"/>
<accession>A0A383A499</accession>
<evidence type="ECO:0000313" key="1">
    <source>
        <dbReference type="EMBL" id="SVE02035.1"/>
    </source>
</evidence>
<gene>
    <name evidence="1" type="ORF">METZ01_LOCUS454889</name>
</gene>